<feature type="transmembrane region" description="Helical" evidence="2">
    <location>
        <begin position="62"/>
        <end position="81"/>
    </location>
</feature>
<evidence type="ECO:0000256" key="1">
    <source>
        <dbReference type="SAM" id="MobiDB-lite"/>
    </source>
</evidence>
<dbReference type="AlphaFoldDB" id="A0A7K1FHR5"/>
<feature type="region of interest" description="Disordered" evidence="1">
    <location>
        <begin position="120"/>
        <end position="161"/>
    </location>
</feature>
<keyword evidence="2" id="KW-0472">Membrane</keyword>
<reference evidence="4 5" key="1">
    <citation type="submission" date="2019-11" db="EMBL/GenBank/DDBJ databases">
        <authorList>
            <person name="Jiang L.-Q."/>
        </authorList>
    </citation>
    <scope>NUCLEOTIDE SEQUENCE [LARGE SCALE GENOMIC DNA]</scope>
    <source>
        <strain evidence="4 5">YIM 132087</strain>
    </source>
</reference>
<evidence type="ECO:0000313" key="4">
    <source>
        <dbReference type="EMBL" id="MTD13662.1"/>
    </source>
</evidence>
<keyword evidence="5" id="KW-1185">Reference proteome</keyword>
<gene>
    <name evidence="4" type="ORF">GIS00_06860</name>
</gene>
<dbReference type="RefSeq" id="WP_154767472.1">
    <property type="nucleotide sequence ID" value="NZ_WLYK01000001.1"/>
</dbReference>
<dbReference type="InterPro" id="IPR022603">
    <property type="entry name" value="DUF3152"/>
</dbReference>
<keyword evidence="2" id="KW-0812">Transmembrane</keyword>
<evidence type="ECO:0000259" key="3">
    <source>
        <dbReference type="Pfam" id="PF11350"/>
    </source>
</evidence>
<feature type="compositionally biased region" description="Low complexity" evidence="1">
    <location>
        <begin position="132"/>
        <end position="151"/>
    </location>
</feature>
<accession>A0A7K1FHR5</accession>
<sequence length="386" mass="40826">MPSPRTRVGSSSLWDDDEAPAGPQPLRASWDPMDQAPRHAPRTRVERHQRRRSSVGWFFHHYGWRAYAIPVLIALTVVVIVQIGREGSGSTAVADSSTPAIPTIVTTVVSGVTVTEVQSQVAQPPATPTTGPPATAASSVAPSDSASASSPGMTAPNPNGTFPATVTFGALPAGGDFTAQGRGTYHVVKGATPAFGGGSTAYTYTVEVEDGIQSAAADTEFATRVDAILQDSRSWIGSGDYSFQRIDTGEPSFRISLVSQMTTRELCGWQIQLEASCYYRDGNRVAINNARWARAAVPYNGDLGLYRDYAINHEVGHALGYMHVPCEQNGGLANVMMQQSWSVSNDELAQLNPQLIPADGKVCKPNPYPYPLGGTTGSASSAPASG</sequence>
<name>A0A7K1FHR5_9ACTN</name>
<keyword evidence="2" id="KW-1133">Transmembrane helix</keyword>
<evidence type="ECO:0000256" key="2">
    <source>
        <dbReference type="SAM" id="Phobius"/>
    </source>
</evidence>
<comment type="caution">
    <text evidence="4">The sequence shown here is derived from an EMBL/GenBank/DDBJ whole genome shotgun (WGS) entry which is preliminary data.</text>
</comment>
<dbReference type="EMBL" id="WLYK01000001">
    <property type="protein sequence ID" value="MTD13662.1"/>
    <property type="molecule type" value="Genomic_DNA"/>
</dbReference>
<protein>
    <submittedName>
        <fullName evidence="4">DUF3152 domain-containing protein</fullName>
    </submittedName>
</protein>
<feature type="region of interest" description="Disordered" evidence="1">
    <location>
        <begin position="1"/>
        <end position="50"/>
    </location>
</feature>
<feature type="domain" description="DUF3152" evidence="3">
    <location>
        <begin position="171"/>
        <end position="371"/>
    </location>
</feature>
<dbReference type="SUPFAM" id="SSF55486">
    <property type="entry name" value="Metalloproteases ('zincins'), catalytic domain"/>
    <property type="match status" value="1"/>
</dbReference>
<feature type="compositionally biased region" description="Basic residues" evidence="1">
    <location>
        <begin position="39"/>
        <end position="50"/>
    </location>
</feature>
<dbReference type="Proteomes" id="UP000460221">
    <property type="component" value="Unassembled WGS sequence"/>
</dbReference>
<dbReference type="Pfam" id="PF11350">
    <property type="entry name" value="DUF3152"/>
    <property type="match status" value="1"/>
</dbReference>
<organism evidence="4 5">
    <name type="scientific">Nakamurella alba</name>
    <dbReference type="NCBI Taxonomy" id="2665158"/>
    <lineage>
        <taxon>Bacteria</taxon>
        <taxon>Bacillati</taxon>
        <taxon>Actinomycetota</taxon>
        <taxon>Actinomycetes</taxon>
        <taxon>Nakamurellales</taxon>
        <taxon>Nakamurellaceae</taxon>
        <taxon>Nakamurella</taxon>
    </lineage>
</organism>
<evidence type="ECO:0000313" key="5">
    <source>
        <dbReference type="Proteomes" id="UP000460221"/>
    </source>
</evidence>
<proteinExistence type="predicted"/>